<keyword evidence="1" id="KW-0808">Transferase</keyword>
<dbReference type="SUPFAM" id="SSF53335">
    <property type="entry name" value="S-adenosyl-L-methionine-dependent methyltransferases"/>
    <property type="match status" value="1"/>
</dbReference>
<dbReference type="InterPro" id="IPR029063">
    <property type="entry name" value="SAM-dependent_MTases_sf"/>
</dbReference>
<keyword evidence="1" id="KW-0489">Methyltransferase</keyword>
<name>A0AA41U257_9ACTN</name>
<dbReference type="Pfam" id="PF04672">
    <property type="entry name" value="Methyltransf_19"/>
    <property type="match status" value="1"/>
</dbReference>
<dbReference type="Gene3D" id="3.40.50.150">
    <property type="entry name" value="Vaccinia Virus protein VP39"/>
    <property type="match status" value="1"/>
</dbReference>
<keyword evidence="2" id="KW-1185">Reference proteome</keyword>
<evidence type="ECO:0000313" key="1">
    <source>
        <dbReference type="EMBL" id="MCF2530356.1"/>
    </source>
</evidence>
<dbReference type="GO" id="GO:0008168">
    <property type="term" value="F:methyltransferase activity"/>
    <property type="evidence" value="ECO:0007669"/>
    <property type="project" value="UniProtKB-KW"/>
</dbReference>
<dbReference type="EMBL" id="JAKFHA010000015">
    <property type="protein sequence ID" value="MCF2530356.1"/>
    <property type="molecule type" value="Genomic_DNA"/>
</dbReference>
<dbReference type="PIRSF" id="PIRSF017393">
    <property type="entry name" value="MTase_SAV2177"/>
    <property type="match status" value="1"/>
</dbReference>
<dbReference type="AlphaFoldDB" id="A0AA41U257"/>
<gene>
    <name evidence="1" type="ORF">LZ495_24475</name>
</gene>
<organism evidence="1 2">
    <name type="scientific">Yinghuangia soli</name>
    <dbReference type="NCBI Taxonomy" id="2908204"/>
    <lineage>
        <taxon>Bacteria</taxon>
        <taxon>Bacillati</taxon>
        <taxon>Actinomycetota</taxon>
        <taxon>Actinomycetes</taxon>
        <taxon>Kitasatosporales</taxon>
        <taxon>Streptomycetaceae</taxon>
        <taxon>Yinghuangia</taxon>
    </lineage>
</organism>
<evidence type="ECO:0000313" key="2">
    <source>
        <dbReference type="Proteomes" id="UP001165378"/>
    </source>
</evidence>
<accession>A0AA41U257</accession>
<dbReference type="CDD" id="cd02440">
    <property type="entry name" value="AdoMet_MTases"/>
    <property type="match status" value="1"/>
</dbReference>
<comment type="caution">
    <text evidence="1">The sequence shown here is derived from an EMBL/GenBank/DDBJ whole genome shotgun (WGS) entry which is preliminary data.</text>
</comment>
<sequence>MRDWQPTGIDTSVPSVARVYDAILGGKDNFAVDRAIADETLRVLPGARIGAQAHRAMMGRGVRFLAEQGIDQFLDLGSGLPSGENTHEIAQSVNPKARVAYVDNDPIVLAHGRALLADNPFTKVATADLRDPADVLSRPEVADLLDFSRPIALLMLGVVHHLGDAEDPNAVVAAYRDAVAPGSYLYLTHFCASGPEAAAMEQLMLRSLGSGRFRTVEEIEAFFDGFDLVEPGVVPLVAWRPAEPIADPLPPYQRVSWGGIGKLRRTTPA</sequence>
<dbReference type="InterPro" id="IPR006764">
    <property type="entry name" value="SAM_dep_MeTrfase_SAV2177_type"/>
</dbReference>
<dbReference type="Proteomes" id="UP001165378">
    <property type="component" value="Unassembled WGS sequence"/>
</dbReference>
<proteinExistence type="predicted"/>
<reference evidence="1" key="1">
    <citation type="submission" date="2022-01" db="EMBL/GenBank/DDBJ databases">
        <title>Genome-Based Taxonomic Classification of the Phylum Actinobacteria.</title>
        <authorList>
            <person name="Gao Y."/>
        </authorList>
    </citation>
    <scope>NUCLEOTIDE SEQUENCE</scope>
    <source>
        <strain evidence="1">KLBMP 8922</strain>
    </source>
</reference>
<dbReference type="GO" id="GO:0032259">
    <property type="term" value="P:methylation"/>
    <property type="evidence" value="ECO:0007669"/>
    <property type="project" value="UniProtKB-KW"/>
</dbReference>
<protein>
    <submittedName>
        <fullName evidence="1">SAM-dependent methyltransferase</fullName>
    </submittedName>
</protein>